<accession>A0ABQ5RYS1</accession>
<feature type="compositionally biased region" description="Basic and acidic residues" evidence="1">
    <location>
        <begin position="99"/>
        <end position="118"/>
    </location>
</feature>
<reference evidence="2 3" key="1">
    <citation type="journal article" date="2023" name="IScience">
        <title>Expanded male sex-determining region conserved during the evolution of homothallism in the green alga Volvox.</title>
        <authorList>
            <person name="Yamamoto K."/>
            <person name="Matsuzaki R."/>
            <person name="Mahakham W."/>
            <person name="Heman W."/>
            <person name="Sekimoto H."/>
            <person name="Kawachi M."/>
            <person name="Minakuchi Y."/>
            <person name="Toyoda A."/>
            <person name="Nozaki H."/>
        </authorList>
    </citation>
    <scope>NUCLEOTIDE SEQUENCE [LARGE SCALE GENOMIC DNA]</scope>
    <source>
        <strain evidence="2 3">NIES-4468</strain>
    </source>
</reference>
<evidence type="ECO:0000313" key="3">
    <source>
        <dbReference type="Proteomes" id="UP001165090"/>
    </source>
</evidence>
<evidence type="ECO:0000256" key="1">
    <source>
        <dbReference type="SAM" id="MobiDB-lite"/>
    </source>
</evidence>
<dbReference type="Proteomes" id="UP001165090">
    <property type="component" value="Unassembled WGS sequence"/>
</dbReference>
<organism evidence="2 3">
    <name type="scientific">Volvox africanus</name>
    <dbReference type="NCBI Taxonomy" id="51714"/>
    <lineage>
        <taxon>Eukaryota</taxon>
        <taxon>Viridiplantae</taxon>
        <taxon>Chlorophyta</taxon>
        <taxon>core chlorophytes</taxon>
        <taxon>Chlorophyceae</taxon>
        <taxon>CS clade</taxon>
        <taxon>Chlamydomonadales</taxon>
        <taxon>Volvocaceae</taxon>
        <taxon>Volvox</taxon>
    </lineage>
</organism>
<sequence length="149" mass="15454">MEPPEGGGVAAIRAARAEALQAALAQMWQPVRCRHWPLTAVVTIPPIPQQRRGAAGRQLTLAACGDAAAAQRTTAGVDRPTACTITPHGAASAQGENSSARDSKQKLRYRSSAEEESRSGSAAAARQQRDGLQALSPYGGRGGCSVQLP</sequence>
<feature type="region of interest" description="Disordered" evidence="1">
    <location>
        <begin position="73"/>
        <end position="149"/>
    </location>
</feature>
<protein>
    <submittedName>
        <fullName evidence="2">Uncharacterized protein</fullName>
    </submittedName>
</protein>
<dbReference type="EMBL" id="BSDZ01000013">
    <property type="protein sequence ID" value="GLI62778.1"/>
    <property type="molecule type" value="Genomic_DNA"/>
</dbReference>
<proteinExistence type="predicted"/>
<evidence type="ECO:0000313" key="2">
    <source>
        <dbReference type="EMBL" id="GLI62778.1"/>
    </source>
</evidence>
<gene>
    <name evidence="2" type="ORF">VaNZ11_005524</name>
</gene>
<name>A0ABQ5RYS1_9CHLO</name>
<comment type="caution">
    <text evidence="2">The sequence shown here is derived from an EMBL/GenBank/DDBJ whole genome shotgun (WGS) entry which is preliminary data.</text>
</comment>
<keyword evidence="3" id="KW-1185">Reference proteome</keyword>